<evidence type="ECO:0000256" key="1">
    <source>
        <dbReference type="ARBA" id="ARBA00004123"/>
    </source>
</evidence>
<feature type="compositionally biased region" description="Basic and acidic residues" evidence="4">
    <location>
        <begin position="245"/>
        <end position="257"/>
    </location>
</feature>
<organism evidence="6 7">
    <name type="scientific">Kockovaella imperatae</name>
    <dbReference type="NCBI Taxonomy" id="4999"/>
    <lineage>
        <taxon>Eukaryota</taxon>
        <taxon>Fungi</taxon>
        <taxon>Dikarya</taxon>
        <taxon>Basidiomycota</taxon>
        <taxon>Agaricomycotina</taxon>
        <taxon>Tremellomycetes</taxon>
        <taxon>Tremellales</taxon>
        <taxon>Cuniculitremaceae</taxon>
        <taxon>Kockovaella</taxon>
    </lineage>
</organism>
<feature type="compositionally biased region" description="Low complexity" evidence="4">
    <location>
        <begin position="314"/>
        <end position="327"/>
    </location>
</feature>
<dbReference type="STRING" id="4999.A0A1Y1USK1"/>
<feature type="compositionally biased region" description="Basic and acidic residues" evidence="4">
    <location>
        <begin position="337"/>
        <end position="460"/>
    </location>
</feature>
<sequence length="460" mass="53567">MSGPISFTVKPPSAPHRPSPLGNGGYRSGPPSRRMFESGHDDEDNEDERSHHRREGRREERVEGFRNGRSHGEPKDEPLVIPSLPNRDWRQTVQRRTPSFRPEERKQDGEMITHERTGDGPQRSGIRIPVRTEMQTNGESSTTPTAVSAADESDAGSVVRSEPLSLEQQALAEILAGGHHTETEEERAQRELVIAMSEGKDMTEEEAYRRDVDTLPEESTLEDYAAIPVSAFGLAMVRGMGYDPKSEKGTVVHEPKIRPQLLGLGATPMDPSIRPTHSKHGSKSAKERQEERRTKTGRGFNAANLLVKQEREGSSSSITPSGSTLASPNGSERRRRREEGDRDYDTGREVKRERNDEDQASSRDRDRDRDRRHQRVYETEEERSERKARERRDRDRDREYETDEERAARRARERRERDRDYETEEERMRRKERERRDRDRYDDRERDRYRDDRDRRRDHH</sequence>
<evidence type="ECO:0000313" key="6">
    <source>
        <dbReference type="EMBL" id="ORX40981.1"/>
    </source>
</evidence>
<accession>A0A1Y1USK1</accession>
<dbReference type="OrthoDB" id="5577072at2759"/>
<dbReference type="GeneID" id="33559543"/>
<name>A0A1Y1USK1_9TREE</name>
<dbReference type="GO" id="GO:0005681">
    <property type="term" value="C:spliceosomal complex"/>
    <property type="evidence" value="ECO:0007669"/>
    <property type="project" value="TreeGrafter"/>
</dbReference>
<feature type="compositionally biased region" description="Basic and acidic residues" evidence="4">
    <location>
        <begin position="101"/>
        <end position="118"/>
    </location>
</feature>
<feature type="compositionally biased region" description="Basic and acidic residues" evidence="4">
    <location>
        <begin position="56"/>
        <end position="78"/>
    </location>
</feature>
<dbReference type="AlphaFoldDB" id="A0A1Y1USK1"/>
<feature type="compositionally biased region" description="Basic and acidic residues" evidence="4">
    <location>
        <begin position="198"/>
        <end position="213"/>
    </location>
</feature>
<evidence type="ECO:0000256" key="4">
    <source>
        <dbReference type="SAM" id="MobiDB-lite"/>
    </source>
</evidence>
<feature type="region of interest" description="Disordered" evidence="4">
    <location>
        <begin position="1"/>
        <end position="162"/>
    </location>
</feature>
<evidence type="ECO:0000256" key="2">
    <source>
        <dbReference type="ARBA" id="ARBA00008576"/>
    </source>
</evidence>
<dbReference type="GO" id="GO:0000398">
    <property type="term" value="P:mRNA splicing, via spliceosome"/>
    <property type="evidence" value="ECO:0007669"/>
    <property type="project" value="InterPro"/>
</dbReference>
<gene>
    <name evidence="6" type="ORF">BD324DRAFT_647882</name>
</gene>
<evidence type="ECO:0000259" key="5">
    <source>
        <dbReference type="Pfam" id="PF12656"/>
    </source>
</evidence>
<dbReference type="FunCoup" id="A0A1Y1USK1">
    <property type="interactions" value="50"/>
</dbReference>
<comment type="caution">
    <text evidence="6">The sequence shown here is derived from an EMBL/GenBank/DDBJ whole genome shotgun (WGS) entry which is preliminary data.</text>
</comment>
<evidence type="ECO:0000313" key="7">
    <source>
        <dbReference type="Proteomes" id="UP000193218"/>
    </source>
</evidence>
<feature type="compositionally biased region" description="Polar residues" evidence="4">
    <location>
        <begin position="133"/>
        <end position="146"/>
    </location>
</feature>
<protein>
    <submittedName>
        <fullName evidence="6">DExH-box splicing factor binding site-domain-containing protein</fullName>
    </submittedName>
</protein>
<dbReference type="InterPro" id="IPR026822">
    <property type="entry name" value="Spp2/MOS2_G-patch"/>
</dbReference>
<evidence type="ECO:0000256" key="3">
    <source>
        <dbReference type="ARBA" id="ARBA00023242"/>
    </source>
</evidence>
<dbReference type="Proteomes" id="UP000193218">
    <property type="component" value="Unassembled WGS sequence"/>
</dbReference>
<dbReference type="EMBL" id="NBSH01000001">
    <property type="protein sequence ID" value="ORX40981.1"/>
    <property type="molecule type" value="Genomic_DNA"/>
</dbReference>
<feature type="region of interest" description="Disordered" evidence="4">
    <location>
        <begin position="196"/>
        <end position="215"/>
    </location>
</feature>
<dbReference type="InParanoid" id="A0A1Y1USK1"/>
<feature type="region of interest" description="Disordered" evidence="4">
    <location>
        <begin position="245"/>
        <end position="460"/>
    </location>
</feature>
<proteinExistence type="inferred from homology"/>
<reference evidence="6 7" key="1">
    <citation type="submission" date="2017-03" db="EMBL/GenBank/DDBJ databases">
        <title>Widespread Adenine N6-methylation of Active Genes in Fungi.</title>
        <authorList>
            <consortium name="DOE Joint Genome Institute"/>
            <person name="Mondo S.J."/>
            <person name="Dannebaum R.O."/>
            <person name="Kuo R.C."/>
            <person name="Louie K.B."/>
            <person name="Bewick A.J."/>
            <person name="Labutti K."/>
            <person name="Haridas S."/>
            <person name="Kuo A."/>
            <person name="Salamov A."/>
            <person name="Ahrendt S.R."/>
            <person name="Lau R."/>
            <person name="Bowen B.P."/>
            <person name="Lipzen A."/>
            <person name="Sullivan W."/>
            <person name="Andreopoulos W.B."/>
            <person name="Clum A."/>
            <person name="Lindquist E."/>
            <person name="Daum C."/>
            <person name="Northen T.R."/>
            <person name="Ramamoorthy G."/>
            <person name="Schmitz R.J."/>
            <person name="Gryganskyi A."/>
            <person name="Culley D."/>
            <person name="Magnuson J."/>
            <person name="James T.Y."/>
            <person name="O'Malley M.A."/>
            <person name="Stajich J.E."/>
            <person name="Spatafora J.W."/>
            <person name="Visel A."/>
            <person name="Grigoriev I.V."/>
        </authorList>
    </citation>
    <scope>NUCLEOTIDE SEQUENCE [LARGE SCALE GENOMIC DNA]</scope>
    <source>
        <strain evidence="6 7">NRRL Y-17943</strain>
    </source>
</reference>
<dbReference type="InterPro" id="IPR045166">
    <property type="entry name" value="Spp2-like"/>
</dbReference>
<comment type="subcellular location">
    <subcellularLocation>
        <location evidence="1">Nucleus</location>
    </subcellularLocation>
</comment>
<dbReference type="Pfam" id="PF12656">
    <property type="entry name" value="G-patch_2"/>
    <property type="match status" value="1"/>
</dbReference>
<feature type="compositionally biased region" description="Basic and acidic residues" evidence="4">
    <location>
        <begin position="284"/>
        <end position="294"/>
    </location>
</feature>
<keyword evidence="3" id="KW-0539">Nucleus</keyword>
<dbReference type="PANTHER" id="PTHR15818">
    <property type="entry name" value="G PATCH AND KOW-CONTAINING"/>
    <property type="match status" value="1"/>
</dbReference>
<keyword evidence="7" id="KW-1185">Reference proteome</keyword>
<feature type="domain" description="Spp2/MOS2 G-patch" evidence="5">
    <location>
        <begin position="216"/>
        <end position="269"/>
    </location>
</feature>
<dbReference type="RefSeq" id="XP_021874660.1">
    <property type="nucleotide sequence ID" value="XM_022017734.1"/>
</dbReference>
<dbReference type="PANTHER" id="PTHR15818:SF2">
    <property type="entry name" value="G-PATCH DOMAIN AND KOW MOTIFS-CONTAINING PROTEIN"/>
    <property type="match status" value="1"/>
</dbReference>
<comment type="similarity">
    <text evidence="2">Belongs to the SPP2 family.</text>
</comment>